<dbReference type="PANTHER" id="PTHR32011">
    <property type="entry name" value="OS08G0472400 PROTEIN"/>
    <property type="match status" value="1"/>
</dbReference>
<reference evidence="1 2" key="1">
    <citation type="submission" date="2019-09" db="EMBL/GenBank/DDBJ databases">
        <title>Acinetobacter sp. C16S1 isolated from saline soil.</title>
        <authorList>
            <person name="Xu L."/>
            <person name="Sun J.-Q."/>
        </authorList>
    </citation>
    <scope>NUCLEOTIDE SEQUENCE [LARGE SCALE GENOMIC DNA]</scope>
    <source>
        <strain evidence="1 2">C16S1</strain>
    </source>
</reference>
<keyword evidence="2" id="KW-1185">Reference proteome</keyword>
<evidence type="ECO:0000313" key="1">
    <source>
        <dbReference type="EMBL" id="QER40254.1"/>
    </source>
</evidence>
<dbReference type="PANTHER" id="PTHR32011:SF2">
    <property type="entry name" value="OS08G0472400 PROTEIN"/>
    <property type="match status" value="1"/>
</dbReference>
<dbReference type="RefSeq" id="WP_150026457.1">
    <property type="nucleotide sequence ID" value="NZ_CP043909.1"/>
</dbReference>
<gene>
    <name evidence="1" type="ORF">F2A31_11275</name>
</gene>
<accession>A0A5P1UUM6</accession>
<dbReference type="Proteomes" id="UP000325177">
    <property type="component" value="Chromosome"/>
</dbReference>
<protein>
    <recommendedName>
        <fullName evidence="3">SMI1/KNR4 family protein</fullName>
    </recommendedName>
</protein>
<name>A0A5P1UUM6_9GAMM</name>
<dbReference type="EMBL" id="CP043909">
    <property type="protein sequence ID" value="QER40254.1"/>
    <property type="molecule type" value="Genomic_DNA"/>
</dbReference>
<evidence type="ECO:0000313" key="2">
    <source>
        <dbReference type="Proteomes" id="UP000325177"/>
    </source>
</evidence>
<sequence length="196" mass="23243">MNIQLLHNEMLNKGICFQVGLTSLELEAIEQLFAFHFPPDLKDFLKHGLPISENEWEFPHWREALYKDKAKHILMEKLSWPQEGIAFDIQNGFWLDRWGAAPEEISDRLAIFEDNFKAYPQMIPIYAHRYIPTTPFESGNPVFSIMQTDIIYYGTNLINYFCNEFNLDKKLYNQAQETPKHIKFWSYLTELDDNQD</sequence>
<dbReference type="AlphaFoldDB" id="A0A5P1UUM6"/>
<proteinExistence type="predicted"/>
<evidence type="ECO:0008006" key="3">
    <source>
        <dbReference type="Google" id="ProtNLM"/>
    </source>
</evidence>
<organism evidence="1 2">
    <name type="scientific">Acinetobacter suaedae</name>
    <dbReference type="NCBI Taxonomy" id="2609668"/>
    <lineage>
        <taxon>Bacteria</taxon>
        <taxon>Pseudomonadati</taxon>
        <taxon>Pseudomonadota</taxon>
        <taxon>Gammaproteobacteria</taxon>
        <taxon>Moraxellales</taxon>
        <taxon>Moraxellaceae</taxon>
        <taxon>Acinetobacter</taxon>
    </lineage>
</organism>
<dbReference type="KEGG" id="asue:F2A31_11275"/>